<name>X1M6R1_9ZZZZ</name>
<reference evidence="1" key="1">
    <citation type="journal article" date="2014" name="Front. Microbiol.">
        <title>High frequency of phylogenetically diverse reductive dehalogenase-homologous genes in deep subseafloor sedimentary metagenomes.</title>
        <authorList>
            <person name="Kawai M."/>
            <person name="Futagami T."/>
            <person name="Toyoda A."/>
            <person name="Takaki Y."/>
            <person name="Nishi S."/>
            <person name="Hori S."/>
            <person name="Arai W."/>
            <person name="Tsubouchi T."/>
            <person name="Morono Y."/>
            <person name="Uchiyama I."/>
            <person name="Ito T."/>
            <person name="Fujiyama A."/>
            <person name="Inagaki F."/>
            <person name="Takami H."/>
        </authorList>
    </citation>
    <scope>NUCLEOTIDE SEQUENCE</scope>
    <source>
        <strain evidence="1">Expedition CK06-06</strain>
    </source>
</reference>
<organism evidence="1">
    <name type="scientific">marine sediment metagenome</name>
    <dbReference type="NCBI Taxonomy" id="412755"/>
    <lineage>
        <taxon>unclassified sequences</taxon>
        <taxon>metagenomes</taxon>
        <taxon>ecological metagenomes</taxon>
    </lineage>
</organism>
<protein>
    <submittedName>
        <fullName evidence="1">Uncharacterized protein</fullName>
    </submittedName>
</protein>
<dbReference type="AlphaFoldDB" id="X1M6R1"/>
<accession>X1M6R1</accession>
<comment type="caution">
    <text evidence="1">The sequence shown here is derived from an EMBL/GenBank/DDBJ whole genome shotgun (WGS) entry which is preliminary data.</text>
</comment>
<gene>
    <name evidence="1" type="ORF">S06H3_09105</name>
</gene>
<sequence>MALIEELRQLEDEVVKKEREVRDRRIRDDELNYLRDDISIIKQQIEHIAKYIENRLK</sequence>
<dbReference type="EMBL" id="BARV01003949">
    <property type="protein sequence ID" value="GAI13786.1"/>
    <property type="molecule type" value="Genomic_DNA"/>
</dbReference>
<proteinExistence type="predicted"/>
<evidence type="ECO:0000313" key="1">
    <source>
        <dbReference type="EMBL" id="GAI13786.1"/>
    </source>
</evidence>